<comment type="function">
    <text evidence="1">Involved in the transposition of the insertion sequence IS5.</text>
</comment>
<evidence type="ECO:0000259" key="7">
    <source>
        <dbReference type="Pfam" id="PF05598"/>
    </source>
</evidence>
<proteinExistence type="inferred from homology"/>
<keyword evidence="3" id="KW-0815">Transposition</keyword>
<comment type="similarity">
    <text evidence="2">Belongs to the transposase 11 family.</text>
</comment>
<evidence type="ECO:0000256" key="1">
    <source>
        <dbReference type="ARBA" id="ARBA00003544"/>
    </source>
</evidence>
<dbReference type="AlphaFoldDB" id="A0A4R5MHJ3"/>
<reference evidence="8 9" key="1">
    <citation type="submission" date="2019-02" db="EMBL/GenBank/DDBJ databases">
        <title>Pedobacter sp. nov., a novel speices isolated from soil of pinguins habitat in Antarcitica.</title>
        <authorList>
            <person name="He R.-H."/>
        </authorList>
    </citation>
    <scope>NUCLEOTIDE SEQUENCE [LARGE SCALE GENOMIC DNA]</scope>
    <source>
        <strain evidence="8 9">E01020</strain>
    </source>
</reference>
<evidence type="ECO:0000313" key="9">
    <source>
        <dbReference type="Proteomes" id="UP000295668"/>
    </source>
</evidence>
<dbReference type="PANTHER" id="PTHR35604">
    <property type="entry name" value="TRANSPOSASE INSH FOR INSERTION SEQUENCE ELEMENT IS5A-RELATED"/>
    <property type="match status" value="1"/>
</dbReference>
<gene>
    <name evidence="8" type="ORF">EZJ43_16965</name>
</gene>
<dbReference type="InterPro" id="IPR047959">
    <property type="entry name" value="Transpos_IS5"/>
</dbReference>
<name>A0A4R5MHJ3_9SPHI</name>
<dbReference type="EMBL" id="SJCY01000033">
    <property type="protein sequence ID" value="TDG34766.1"/>
    <property type="molecule type" value="Genomic_DNA"/>
</dbReference>
<dbReference type="Pfam" id="PF05598">
    <property type="entry name" value="DUF772"/>
    <property type="match status" value="1"/>
</dbReference>
<dbReference type="InterPro" id="IPR002559">
    <property type="entry name" value="Transposase_11"/>
</dbReference>
<dbReference type="GO" id="GO:0004803">
    <property type="term" value="F:transposase activity"/>
    <property type="evidence" value="ECO:0007669"/>
    <property type="project" value="InterPro"/>
</dbReference>
<protein>
    <submittedName>
        <fullName evidence="8">IS5 family transposase</fullName>
    </submittedName>
</protein>
<sequence>MKLIKTPSFADDICEIRKRKVKSTFFKQINLLIDWRPITNIINKHYTKGESITGKPAYSGLLLFKMSLLQTWYGLSDYEVEDRINDSISFSSFCDLSIEETAPDHSTLSRFRKELTQKGVYEKVFREMNKQLEKHSIIVKTGAIVDASVIDSPFKPKGRATFEVETDRMEDPRSTVELEKEQEEKQLQKMTHGSVDTDAAWLKKAGKLRYGYKKHIVTESEGLVIGVTTTAANVNEIANLEDVLEDIELPAGCYFYGDKGYKSAKNDELLKTKQLKNRILKKAKKGNPLKESEKRFNKLCGRIRFKVERTFGSTRIWFNSNKARYFGIAKMHTQNLMEAMAYNLYRSPGIIARNAQKIAK</sequence>
<evidence type="ECO:0000256" key="4">
    <source>
        <dbReference type="ARBA" id="ARBA00023125"/>
    </source>
</evidence>
<dbReference type="InterPro" id="IPR008490">
    <property type="entry name" value="Transposase_InsH_N"/>
</dbReference>
<keyword evidence="4" id="KW-0238">DNA-binding</keyword>
<evidence type="ECO:0000259" key="6">
    <source>
        <dbReference type="Pfam" id="PF01609"/>
    </source>
</evidence>
<dbReference type="GO" id="GO:0003677">
    <property type="term" value="F:DNA binding"/>
    <property type="evidence" value="ECO:0007669"/>
    <property type="project" value="UniProtKB-KW"/>
</dbReference>
<organism evidence="8 9">
    <name type="scientific">Pedobacter changchengzhani</name>
    <dbReference type="NCBI Taxonomy" id="2529274"/>
    <lineage>
        <taxon>Bacteria</taxon>
        <taxon>Pseudomonadati</taxon>
        <taxon>Bacteroidota</taxon>
        <taxon>Sphingobacteriia</taxon>
        <taxon>Sphingobacteriales</taxon>
        <taxon>Sphingobacteriaceae</taxon>
        <taxon>Pedobacter</taxon>
    </lineage>
</organism>
<dbReference type="GO" id="GO:0006313">
    <property type="term" value="P:DNA transposition"/>
    <property type="evidence" value="ECO:0007669"/>
    <property type="project" value="InterPro"/>
</dbReference>
<evidence type="ECO:0000256" key="3">
    <source>
        <dbReference type="ARBA" id="ARBA00022578"/>
    </source>
</evidence>
<keyword evidence="5" id="KW-0233">DNA recombination</keyword>
<accession>A0A4R5MHJ3</accession>
<keyword evidence="9" id="KW-1185">Reference proteome</keyword>
<evidence type="ECO:0000313" key="8">
    <source>
        <dbReference type="EMBL" id="TDG34766.1"/>
    </source>
</evidence>
<comment type="caution">
    <text evidence="8">The sequence shown here is derived from an EMBL/GenBank/DDBJ whole genome shotgun (WGS) entry which is preliminary data.</text>
</comment>
<dbReference type="PANTHER" id="PTHR35604:SF2">
    <property type="entry name" value="TRANSPOSASE INSH FOR INSERTION SEQUENCE ELEMENT IS5A-RELATED"/>
    <property type="match status" value="1"/>
</dbReference>
<feature type="domain" description="Transposase IS4-like" evidence="6">
    <location>
        <begin position="176"/>
        <end position="344"/>
    </location>
</feature>
<dbReference type="NCBIfam" id="NF033581">
    <property type="entry name" value="transpos_IS5_4"/>
    <property type="match status" value="1"/>
</dbReference>
<dbReference type="Proteomes" id="UP000295668">
    <property type="component" value="Unassembled WGS sequence"/>
</dbReference>
<dbReference type="Pfam" id="PF01609">
    <property type="entry name" value="DDE_Tnp_1"/>
    <property type="match status" value="1"/>
</dbReference>
<feature type="domain" description="Transposase InsH N-terminal" evidence="7">
    <location>
        <begin position="18"/>
        <end position="113"/>
    </location>
</feature>
<dbReference type="RefSeq" id="WP_133263908.1">
    <property type="nucleotide sequence ID" value="NZ_SJCY01000033.1"/>
</dbReference>
<dbReference type="OrthoDB" id="890578at2"/>
<evidence type="ECO:0000256" key="2">
    <source>
        <dbReference type="ARBA" id="ARBA00010075"/>
    </source>
</evidence>
<evidence type="ECO:0000256" key="5">
    <source>
        <dbReference type="ARBA" id="ARBA00023172"/>
    </source>
</evidence>